<proteinExistence type="predicted"/>
<evidence type="ECO:0000313" key="1">
    <source>
        <dbReference type="EMBL" id="KHJ87256.1"/>
    </source>
</evidence>
<dbReference type="Proteomes" id="UP000053660">
    <property type="component" value="Unassembled WGS sequence"/>
</dbReference>
<sequence length="47" mass="5406">MKFTEEETEHMMAVLDGILNGSTDELTSNEAADFRFFVQKLQETGFF</sequence>
<name>A0A0B1STP2_OESDE</name>
<keyword evidence="2" id="KW-1185">Reference proteome</keyword>
<protein>
    <submittedName>
        <fullName evidence="1">Uncharacterized protein</fullName>
    </submittedName>
</protein>
<organism evidence="1 2">
    <name type="scientific">Oesophagostomum dentatum</name>
    <name type="common">Nodular worm</name>
    <dbReference type="NCBI Taxonomy" id="61180"/>
    <lineage>
        <taxon>Eukaryota</taxon>
        <taxon>Metazoa</taxon>
        <taxon>Ecdysozoa</taxon>
        <taxon>Nematoda</taxon>
        <taxon>Chromadorea</taxon>
        <taxon>Rhabditida</taxon>
        <taxon>Rhabditina</taxon>
        <taxon>Rhabditomorpha</taxon>
        <taxon>Strongyloidea</taxon>
        <taxon>Strongylidae</taxon>
        <taxon>Oesophagostomum</taxon>
    </lineage>
</organism>
<dbReference type="OrthoDB" id="6239681at2759"/>
<gene>
    <name evidence="1" type="ORF">OESDEN_12974</name>
</gene>
<dbReference type="EMBL" id="KN558188">
    <property type="protein sequence ID" value="KHJ87256.1"/>
    <property type="molecule type" value="Genomic_DNA"/>
</dbReference>
<evidence type="ECO:0000313" key="2">
    <source>
        <dbReference type="Proteomes" id="UP000053660"/>
    </source>
</evidence>
<accession>A0A0B1STP2</accession>
<dbReference type="AlphaFoldDB" id="A0A0B1STP2"/>
<reference evidence="1 2" key="1">
    <citation type="submission" date="2014-03" db="EMBL/GenBank/DDBJ databases">
        <title>Draft genome of the hookworm Oesophagostomum dentatum.</title>
        <authorList>
            <person name="Mitreva M."/>
        </authorList>
    </citation>
    <scope>NUCLEOTIDE SEQUENCE [LARGE SCALE GENOMIC DNA]</scope>
    <source>
        <strain evidence="1 2">OD-Hann</strain>
    </source>
</reference>